<dbReference type="PROSITE" id="PS50994">
    <property type="entry name" value="INTEGRASE"/>
    <property type="match status" value="1"/>
</dbReference>
<dbReference type="RefSeq" id="WP_218595725.1">
    <property type="nucleotide sequence ID" value="NZ_JADQDE010000090.1"/>
</dbReference>
<reference evidence="3 4" key="1">
    <citation type="submission" date="2020-11" db="EMBL/GenBank/DDBJ databases">
        <title>Pseudonocardia abyssalis sp. nov. and Pseudonocardia oceani sp. nov., description and phylogenomic analysis of two novel actinomycetes isolated from the deep Southern Ocean.</title>
        <authorList>
            <person name="Parra J."/>
        </authorList>
    </citation>
    <scope>NUCLEOTIDE SEQUENCE [LARGE SCALE GENOMIC DNA]</scope>
    <source>
        <strain evidence="4">KRD185</strain>
    </source>
</reference>
<evidence type="ECO:0000313" key="3">
    <source>
        <dbReference type="EMBL" id="MBW0128482.1"/>
    </source>
</evidence>
<feature type="region of interest" description="Disordered" evidence="1">
    <location>
        <begin position="26"/>
        <end position="46"/>
    </location>
</feature>
<evidence type="ECO:0000256" key="1">
    <source>
        <dbReference type="SAM" id="MobiDB-lite"/>
    </source>
</evidence>
<comment type="caution">
    <text evidence="3">The sequence shown here is derived from an EMBL/GenBank/DDBJ whole genome shotgun (WGS) entry which is preliminary data.</text>
</comment>
<gene>
    <name evidence="3" type="ORF">I4I82_12405</name>
</gene>
<evidence type="ECO:0000313" key="4">
    <source>
        <dbReference type="Proteomes" id="UP000694300"/>
    </source>
</evidence>
<feature type="domain" description="Integrase catalytic" evidence="2">
    <location>
        <begin position="1"/>
        <end position="107"/>
    </location>
</feature>
<proteinExistence type="predicted"/>
<name>A0ABS6U8B0_9PSEU</name>
<dbReference type="EMBL" id="JADQDF010000001">
    <property type="protein sequence ID" value="MBW0128482.1"/>
    <property type="molecule type" value="Genomic_DNA"/>
</dbReference>
<organism evidence="3 4">
    <name type="scientific">Pseudonocardia oceani</name>
    <dbReference type="NCBI Taxonomy" id="2792013"/>
    <lineage>
        <taxon>Bacteria</taxon>
        <taxon>Bacillati</taxon>
        <taxon>Actinomycetota</taxon>
        <taxon>Actinomycetes</taxon>
        <taxon>Pseudonocardiales</taxon>
        <taxon>Pseudonocardiaceae</taxon>
        <taxon>Pseudonocardia</taxon>
    </lineage>
</organism>
<keyword evidence="4" id="KW-1185">Reference proteome</keyword>
<dbReference type="InterPro" id="IPR001584">
    <property type="entry name" value="Integrase_cat-core"/>
</dbReference>
<dbReference type="Proteomes" id="UP000694300">
    <property type="component" value="Unassembled WGS sequence"/>
</dbReference>
<evidence type="ECO:0000259" key="2">
    <source>
        <dbReference type="PROSITE" id="PS50994"/>
    </source>
</evidence>
<protein>
    <recommendedName>
        <fullName evidence="2">Integrase catalytic domain-containing protein</fullName>
    </recommendedName>
</protein>
<sequence length="107" mass="11670">MPFQIEKVRTDNGAKFQSSFHRQVLDHGIGTSTSGPPHRVSTAKVERSHRIDAEEFYRLLGGAVIDNASVFNDKLEQKLYAFGSSGRARGEVSVSAARIATRPPGVT</sequence>
<accession>A0ABS6U8B0</accession>